<sequence>MASESTTLYLKADRNVEVSKQNVMLGDLLSMECSDKTILMKVKSLRILKIREEKEQRYVISVLKIIACIHEQYPRLEIQNLGETDIIVTYENQKTPPLLWHILKVVLVSSVIFFGSAFSIMAFNNDVGVTKLFGQIYELIMGKKTDGFSVLEVTYSIGLAIGILIFFNHFGKKRFTVDPTPMEIQMRLYENDIQTTLVENAARQKKELEVGK</sequence>
<feature type="transmembrane region" description="Helical" evidence="1">
    <location>
        <begin position="147"/>
        <end position="167"/>
    </location>
</feature>
<protein>
    <submittedName>
        <fullName evidence="3">Stage V sporulation protein AA</fullName>
    </submittedName>
</protein>
<keyword evidence="4" id="KW-1185">Reference proteome</keyword>
<evidence type="ECO:0000313" key="4">
    <source>
        <dbReference type="Proteomes" id="UP000363661"/>
    </source>
</evidence>
<dbReference type="Pfam" id="PF12164">
    <property type="entry name" value="SporV_AA"/>
    <property type="match status" value="1"/>
</dbReference>
<dbReference type="InterPro" id="IPR021997">
    <property type="entry name" value="SporV_AA"/>
</dbReference>
<feature type="domain" description="Stage V sporulation protein AA" evidence="2">
    <location>
        <begin position="6"/>
        <end position="93"/>
    </location>
</feature>
<dbReference type="InterPro" id="IPR038548">
    <property type="entry name" value="SporV_AA_N_sf"/>
</dbReference>
<accession>A0A564T0T7</accession>
<reference evidence="3 4" key="1">
    <citation type="submission" date="2019-07" db="EMBL/GenBank/DDBJ databases">
        <authorList>
            <person name="Hibberd C M."/>
            <person name="Gehrig L. J."/>
            <person name="Chang H.-W."/>
            <person name="Venkatesh S."/>
        </authorList>
    </citation>
    <scope>NUCLEOTIDE SEQUENCE [LARGE SCALE GENOMIC DNA]</scope>
    <source>
        <strain evidence="3">Ruminococcus_torques_SSTS_Bg7063</strain>
    </source>
</reference>
<proteinExistence type="predicted"/>
<dbReference type="Proteomes" id="UP000363661">
    <property type="component" value="Unassembled WGS sequence"/>
</dbReference>
<feature type="transmembrane region" description="Helical" evidence="1">
    <location>
        <begin position="102"/>
        <end position="123"/>
    </location>
</feature>
<evidence type="ECO:0000259" key="2">
    <source>
        <dbReference type="Pfam" id="PF12164"/>
    </source>
</evidence>
<organism evidence="3 4">
    <name type="scientific">[Ruminococcus] torques</name>
    <dbReference type="NCBI Taxonomy" id="33039"/>
    <lineage>
        <taxon>Bacteria</taxon>
        <taxon>Bacillati</taxon>
        <taxon>Bacillota</taxon>
        <taxon>Clostridia</taxon>
        <taxon>Lachnospirales</taxon>
        <taxon>Lachnospiraceae</taxon>
        <taxon>Mediterraneibacter</taxon>
    </lineage>
</organism>
<dbReference type="Gene3D" id="2.60.480.10">
    <property type="entry name" value="eubacterium ventriosum atcc domain"/>
    <property type="match status" value="1"/>
</dbReference>
<evidence type="ECO:0000313" key="3">
    <source>
        <dbReference type="EMBL" id="VUX00654.1"/>
    </source>
</evidence>
<dbReference type="AlphaFoldDB" id="A0A564T0T7"/>
<name>A0A564T0T7_9FIRM</name>
<keyword evidence="1" id="KW-1133">Transmembrane helix</keyword>
<evidence type="ECO:0000256" key="1">
    <source>
        <dbReference type="SAM" id="Phobius"/>
    </source>
</evidence>
<keyword evidence="1" id="KW-0812">Transmembrane</keyword>
<dbReference type="RefSeq" id="WP_144366622.1">
    <property type="nucleotide sequence ID" value="NZ_CABHNA010000038.1"/>
</dbReference>
<keyword evidence="1" id="KW-0472">Membrane</keyword>
<dbReference type="EMBL" id="CABHNA010000038">
    <property type="protein sequence ID" value="VUX00654.1"/>
    <property type="molecule type" value="Genomic_DNA"/>
</dbReference>
<gene>
    <name evidence="3" type="ORF">RTSSTS7063_00793</name>
</gene>